<sequence>MNTKSIMIFFGGMVSGAAAGILAVRTYYKKKYEKDHAALEEYYRGVDKYARQDHKEEEEDDGINSPDARPGGRMSPEERKEIKEKLNQNWKGTTNYASMYRVKDGYTEQKLAEAQHPLDQGEPGEAGPSDIEPSCINCSYFDPEEGYCTVSEEHVNDDDSCSDFKEKSVETPEEEAFEEHQKNKNRPPKIISADAYGELPAHIDKEVLYFFAQDEMLTDDNEEPVEEPERLVGDALTKYGFNDSDEMIIFVMNYSLDTCYEIQKLDSSWTDTH</sequence>
<dbReference type="EMBL" id="BK016174">
    <property type="protein sequence ID" value="DAF99933.1"/>
    <property type="molecule type" value="Genomic_DNA"/>
</dbReference>
<feature type="region of interest" description="Disordered" evidence="1">
    <location>
        <begin position="52"/>
        <end position="80"/>
    </location>
</feature>
<feature type="transmembrane region" description="Helical" evidence="2">
    <location>
        <begin position="6"/>
        <end position="24"/>
    </location>
</feature>
<name>A0A8S5UZM1_9CAUD</name>
<proteinExistence type="predicted"/>
<protein>
    <submittedName>
        <fullName evidence="3">Uncharacterized protein</fullName>
    </submittedName>
</protein>
<keyword evidence="2" id="KW-1133">Transmembrane helix</keyword>
<evidence type="ECO:0000256" key="2">
    <source>
        <dbReference type="SAM" id="Phobius"/>
    </source>
</evidence>
<feature type="region of interest" description="Disordered" evidence="1">
    <location>
        <begin position="154"/>
        <end position="188"/>
    </location>
</feature>
<accession>A0A8S5UZM1</accession>
<evidence type="ECO:0000313" key="3">
    <source>
        <dbReference type="EMBL" id="DAF99933.1"/>
    </source>
</evidence>
<organism evidence="3">
    <name type="scientific">Siphoviridae sp. ctJT77</name>
    <dbReference type="NCBI Taxonomy" id="2825432"/>
    <lineage>
        <taxon>Viruses</taxon>
        <taxon>Duplodnaviria</taxon>
        <taxon>Heunggongvirae</taxon>
        <taxon>Uroviricota</taxon>
        <taxon>Caudoviricetes</taxon>
    </lineage>
</organism>
<reference evidence="3" key="1">
    <citation type="journal article" date="2021" name="Proc. Natl. Acad. Sci. U.S.A.">
        <title>A Catalog of Tens of Thousands of Viruses from Human Metagenomes Reveals Hidden Associations with Chronic Diseases.</title>
        <authorList>
            <person name="Tisza M.J."/>
            <person name="Buck C.B."/>
        </authorList>
    </citation>
    <scope>NUCLEOTIDE SEQUENCE</scope>
    <source>
        <strain evidence="3">CtJT77</strain>
    </source>
</reference>
<keyword evidence="2" id="KW-0472">Membrane</keyword>
<keyword evidence="2" id="KW-0812">Transmembrane</keyword>
<evidence type="ECO:0000256" key="1">
    <source>
        <dbReference type="SAM" id="MobiDB-lite"/>
    </source>
</evidence>